<dbReference type="GO" id="GO:0019543">
    <property type="term" value="P:propionate catabolic process"/>
    <property type="evidence" value="ECO:0007669"/>
    <property type="project" value="TreeGrafter"/>
</dbReference>
<evidence type="ECO:0000256" key="9">
    <source>
        <dbReference type="ARBA" id="ARBA00023239"/>
    </source>
</evidence>
<sequence>LTLCKPAKARVIDDSPEDIAYIRQLAIDNGEEMKVAVKGHTVHYDGFYDQARDKKNTRLLVPADEKEKYGQHINTADRDEGIKEVLEIMDGAMEGKTVLIRFFSLGPTKSKFSLLALQLTDSAYVAHSEDILYRMGYEEFKRRKGDDFFYLIHSAGELTDKNVTKNVEKRRIYIDLVENRVLSVNNQYAGNSLGLKKLALRLAINKAVNEDWLTEHMFISAVWPLDKSRKTYFLGAFPSACGKTSTAMIPGFTIVGDDIAYLKLNVAGEVKAVNIE</sequence>
<dbReference type="InterPro" id="IPR013035">
    <property type="entry name" value="PEP_carboxykinase_C"/>
</dbReference>
<keyword evidence="9" id="KW-0456">Lyase</keyword>
<feature type="domain" description="Phosphoenolpyruvate carboxykinase GTP-utilising N-terminal" evidence="11">
    <location>
        <begin position="2"/>
        <end position="207"/>
    </location>
</feature>
<dbReference type="PANTHER" id="PTHR11561:SF0">
    <property type="entry name" value="PHOSPHOENOLPYRUVATE CARBOXYKINASE [GTP]-RELATED"/>
    <property type="match status" value="1"/>
</dbReference>
<dbReference type="Pfam" id="PF00821">
    <property type="entry name" value="PEPCK_GTP"/>
    <property type="match status" value="1"/>
</dbReference>
<dbReference type="GO" id="GO:0005829">
    <property type="term" value="C:cytosol"/>
    <property type="evidence" value="ECO:0007669"/>
    <property type="project" value="TreeGrafter"/>
</dbReference>
<dbReference type="EMBL" id="BARU01024390">
    <property type="protein sequence ID" value="GAH48967.1"/>
    <property type="molecule type" value="Genomic_DNA"/>
</dbReference>
<dbReference type="GO" id="GO:0030145">
    <property type="term" value="F:manganese ion binding"/>
    <property type="evidence" value="ECO:0007669"/>
    <property type="project" value="TreeGrafter"/>
</dbReference>
<dbReference type="EC" id="4.1.1.32" evidence="3"/>
<feature type="non-terminal residue" evidence="12">
    <location>
        <position position="276"/>
    </location>
</feature>
<dbReference type="InterPro" id="IPR035077">
    <property type="entry name" value="PEP_carboxykinase_GTP_C"/>
</dbReference>
<evidence type="ECO:0000256" key="5">
    <source>
        <dbReference type="ARBA" id="ARBA00022741"/>
    </source>
</evidence>
<gene>
    <name evidence="12" type="ORF">S03H2_39445</name>
</gene>
<protein>
    <recommendedName>
        <fullName evidence="3">phosphoenolpyruvate carboxykinase (GTP)</fullName>
        <ecNumber evidence="3">4.1.1.32</ecNumber>
    </recommendedName>
</protein>
<dbReference type="GO" id="GO:0071333">
    <property type="term" value="P:cellular response to glucose stimulus"/>
    <property type="evidence" value="ECO:0007669"/>
    <property type="project" value="TreeGrafter"/>
</dbReference>
<proteinExistence type="inferred from homology"/>
<evidence type="ECO:0000313" key="12">
    <source>
        <dbReference type="EMBL" id="GAH48967.1"/>
    </source>
</evidence>
<dbReference type="Gene3D" id="3.40.449.10">
    <property type="entry name" value="Phosphoenolpyruvate Carboxykinase, domain 1"/>
    <property type="match status" value="1"/>
</dbReference>
<comment type="similarity">
    <text evidence="2">Belongs to the phosphoenolpyruvate carboxykinase [GTP] family.</text>
</comment>
<dbReference type="AlphaFoldDB" id="X1FVF6"/>
<name>X1FVF6_9ZZZZ</name>
<dbReference type="GO" id="GO:0006094">
    <property type="term" value="P:gluconeogenesis"/>
    <property type="evidence" value="ECO:0007669"/>
    <property type="project" value="InterPro"/>
</dbReference>
<dbReference type="InterPro" id="IPR018091">
    <property type="entry name" value="PEP_carboxykin_GTP_CS"/>
</dbReference>
<evidence type="ECO:0000256" key="2">
    <source>
        <dbReference type="ARBA" id="ARBA00005796"/>
    </source>
</evidence>
<evidence type="ECO:0000256" key="8">
    <source>
        <dbReference type="ARBA" id="ARBA00023211"/>
    </source>
</evidence>
<organism evidence="12">
    <name type="scientific">marine sediment metagenome</name>
    <dbReference type="NCBI Taxonomy" id="412755"/>
    <lineage>
        <taxon>unclassified sequences</taxon>
        <taxon>metagenomes</taxon>
        <taxon>ecological metagenomes</taxon>
    </lineage>
</organism>
<comment type="caution">
    <text evidence="12">The sequence shown here is derived from an EMBL/GenBank/DDBJ whole genome shotgun (WGS) entry which is preliminary data.</text>
</comment>
<dbReference type="Pfam" id="PF17297">
    <property type="entry name" value="PEPCK_N"/>
    <property type="match status" value="1"/>
</dbReference>
<evidence type="ECO:0000259" key="11">
    <source>
        <dbReference type="Pfam" id="PF17297"/>
    </source>
</evidence>
<evidence type="ECO:0000259" key="10">
    <source>
        <dbReference type="Pfam" id="PF00821"/>
    </source>
</evidence>
<dbReference type="Gene3D" id="3.90.228.20">
    <property type="match status" value="1"/>
</dbReference>
<dbReference type="GO" id="GO:0006107">
    <property type="term" value="P:oxaloacetate metabolic process"/>
    <property type="evidence" value="ECO:0007669"/>
    <property type="project" value="TreeGrafter"/>
</dbReference>
<evidence type="ECO:0000256" key="7">
    <source>
        <dbReference type="ARBA" id="ARBA00023134"/>
    </source>
</evidence>
<dbReference type="GO" id="GO:0004613">
    <property type="term" value="F:phosphoenolpyruvate carboxykinase (GTP) activity"/>
    <property type="evidence" value="ECO:0007669"/>
    <property type="project" value="UniProtKB-EC"/>
</dbReference>
<evidence type="ECO:0000256" key="1">
    <source>
        <dbReference type="ARBA" id="ARBA00001936"/>
    </source>
</evidence>
<evidence type="ECO:0000256" key="6">
    <source>
        <dbReference type="ARBA" id="ARBA00022793"/>
    </source>
</evidence>
<feature type="domain" description="Phosphoenolpyruvate carboxykinase C-terminal P-loop" evidence="10">
    <location>
        <begin position="212"/>
        <end position="276"/>
    </location>
</feature>
<comment type="cofactor">
    <cofactor evidence="1">
        <name>Mn(2+)</name>
        <dbReference type="ChEBI" id="CHEBI:29035"/>
    </cofactor>
</comment>
<dbReference type="GO" id="GO:0005525">
    <property type="term" value="F:GTP binding"/>
    <property type="evidence" value="ECO:0007669"/>
    <property type="project" value="UniProtKB-KW"/>
</dbReference>
<dbReference type="PANTHER" id="PTHR11561">
    <property type="entry name" value="PHOSPHOENOLPYRUVATE CARBOXYKINASE"/>
    <property type="match status" value="1"/>
</dbReference>
<accession>X1FVF6</accession>
<dbReference type="InterPro" id="IPR008210">
    <property type="entry name" value="PEP_carboxykinase_N"/>
</dbReference>
<evidence type="ECO:0000256" key="4">
    <source>
        <dbReference type="ARBA" id="ARBA00022723"/>
    </source>
</evidence>
<keyword evidence="4" id="KW-0479">Metal-binding</keyword>
<keyword evidence="6" id="KW-0210">Decarboxylase</keyword>
<keyword evidence="5" id="KW-0547">Nucleotide-binding</keyword>
<dbReference type="InterPro" id="IPR008209">
    <property type="entry name" value="PEP_carboxykinase_GTP"/>
</dbReference>
<dbReference type="InterPro" id="IPR035078">
    <property type="entry name" value="PEP_carboxykinase_GTP_N"/>
</dbReference>
<evidence type="ECO:0000256" key="3">
    <source>
        <dbReference type="ARBA" id="ARBA00012306"/>
    </source>
</evidence>
<feature type="non-terminal residue" evidence="12">
    <location>
        <position position="1"/>
    </location>
</feature>
<dbReference type="SUPFAM" id="SSF68923">
    <property type="entry name" value="PEP carboxykinase N-terminal domain"/>
    <property type="match status" value="1"/>
</dbReference>
<dbReference type="PROSITE" id="PS00505">
    <property type="entry name" value="PEPCK_GTP"/>
    <property type="match status" value="1"/>
</dbReference>
<keyword evidence="7" id="KW-0342">GTP-binding</keyword>
<dbReference type="GO" id="GO:0042594">
    <property type="term" value="P:response to starvation"/>
    <property type="evidence" value="ECO:0007669"/>
    <property type="project" value="TreeGrafter"/>
</dbReference>
<keyword evidence="8" id="KW-0464">Manganese</keyword>
<reference evidence="12" key="1">
    <citation type="journal article" date="2014" name="Front. Microbiol.">
        <title>High frequency of phylogenetically diverse reductive dehalogenase-homologous genes in deep subseafloor sedimentary metagenomes.</title>
        <authorList>
            <person name="Kawai M."/>
            <person name="Futagami T."/>
            <person name="Toyoda A."/>
            <person name="Takaki Y."/>
            <person name="Nishi S."/>
            <person name="Hori S."/>
            <person name="Arai W."/>
            <person name="Tsubouchi T."/>
            <person name="Morono Y."/>
            <person name="Uchiyama I."/>
            <person name="Ito T."/>
            <person name="Fujiyama A."/>
            <person name="Inagaki F."/>
            <person name="Takami H."/>
        </authorList>
    </citation>
    <scope>NUCLEOTIDE SEQUENCE</scope>
    <source>
        <strain evidence="12">Expedition CK06-06</strain>
    </source>
</reference>
<dbReference type="GO" id="GO:0046327">
    <property type="term" value="P:glycerol biosynthetic process from pyruvate"/>
    <property type="evidence" value="ECO:0007669"/>
    <property type="project" value="TreeGrafter"/>
</dbReference>
<dbReference type="SUPFAM" id="SSF53795">
    <property type="entry name" value="PEP carboxykinase-like"/>
    <property type="match status" value="1"/>
</dbReference>
<dbReference type="GO" id="GO:0033993">
    <property type="term" value="P:response to lipid"/>
    <property type="evidence" value="ECO:0007669"/>
    <property type="project" value="TreeGrafter"/>
</dbReference>